<dbReference type="Gene3D" id="3.40.50.300">
    <property type="entry name" value="P-loop containing nucleotide triphosphate hydrolases"/>
    <property type="match status" value="1"/>
</dbReference>
<reference evidence="2 3" key="1">
    <citation type="submission" date="2020-08" db="EMBL/GenBank/DDBJ databases">
        <title>Genomic Encyclopedia of Type Strains, Phase IV (KMG-IV): sequencing the most valuable type-strain genomes for metagenomic binning, comparative biology and taxonomic classification.</title>
        <authorList>
            <person name="Goeker M."/>
        </authorList>
    </citation>
    <scope>NUCLEOTIDE SEQUENCE [LARGE SCALE GENOMIC DNA]</scope>
    <source>
        <strain evidence="2 3">DSM 12141</strain>
    </source>
</reference>
<dbReference type="EMBL" id="JACHIB010000006">
    <property type="protein sequence ID" value="MBB6083326.1"/>
    <property type="molecule type" value="Genomic_DNA"/>
</dbReference>
<gene>
    <name evidence="2" type="ORF">HNR28_001363</name>
</gene>
<evidence type="ECO:0000256" key="1">
    <source>
        <dbReference type="SAM" id="MobiDB-lite"/>
    </source>
</evidence>
<name>A0A7W9TNC5_CASDE</name>
<dbReference type="Proteomes" id="UP000541136">
    <property type="component" value="Unassembled WGS sequence"/>
</dbReference>
<dbReference type="InterPro" id="IPR047610">
    <property type="entry name" value="ImuA_translesion"/>
</dbReference>
<protein>
    <submittedName>
        <fullName evidence="2">Protein ImuA</fullName>
    </submittedName>
</protein>
<accession>A0A7W9TNC5</accession>
<feature type="region of interest" description="Disordered" evidence="1">
    <location>
        <begin position="1"/>
        <end position="22"/>
    </location>
</feature>
<feature type="compositionally biased region" description="Low complexity" evidence="1">
    <location>
        <begin position="1"/>
        <end position="11"/>
    </location>
</feature>
<dbReference type="RefSeq" id="WP_148304983.1">
    <property type="nucleotide sequence ID" value="NZ_JACHIB010000006.1"/>
</dbReference>
<dbReference type="SUPFAM" id="SSF52540">
    <property type="entry name" value="P-loop containing nucleoside triphosphate hydrolases"/>
    <property type="match status" value="1"/>
</dbReference>
<proteinExistence type="predicted"/>
<sequence>MNASAALLPAPSTAPPPDAAGAVRPELAVRGVWRGTEIGRQATAVVPTGWAPLDRELPGGGWPTQSLTEVLAAQPAAVEWRLLAPALRQVAARGGQIVAVGPPHPPYLPGLRQEGLDERCFVWIDARTPAERLWTAEQLLKANACGAVVAWLPQARPEQVRRLQVCAQSCEGLAFLCRPAAARHESSAAPLRVQADPGPDWELRLHILKRRGPLQDEPLVLPSMPGGLAALITPRLRHPSRLLTREDPADAVGGTVIALRTRRNAAVQ</sequence>
<evidence type="ECO:0000313" key="2">
    <source>
        <dbReference type="EMBL" id="MBB6083326.1"/>
    </source>
</evidence>
<comment type="caution">
    <text evidence="2">The sequence shown here is derived from an EMBL/GenBank/DDBJ whole genome shotgun (WGS) entry which is preliminary data.</text>
</comment>
<dbReference type="AlphaFoldDB" id="A0A7W9TNC5"/>
<organism evidence="2 3">
    <name type="scientific">Castellaniella defragrans</name>
    <name type="common">Alcaligenes defragrans</name>
    <dbReference type="NCBI Taxonomy" id="75697"/>
    <lineage>
        <taxon>Bacteria</taxon>
        <taxon>Pseudomonadati</taxon>
        <taxon>Pseudomonadota</taxon>
        <taxon>Betaproteobacteria</taxon>
        <taxon>Burkholderiales</taxon>
        <taxon>Alcaligenaceae</taxon>
        <taxon>Castellaniella</taxon>
    </lineage>
</organism>
<evidence type="ECO:0000313" key="3">
    <source>
        <dbReference type="Proteomes" id="UP000541136"/>
    </source>
</evidence>
<dbReference type="NCBIfam" id="NF033429">
    <property type="entry name" value="ImuA_translesion"/>
    <property type="match status" value="1"/>
</dbReference>
<dbReference type="InterPro" id="IPR027417">
    <property type="entry name" value="P-loop_NTPase"/>
</dbReference>